<dbReference type="InterPro" id="IPR036116">
    <property type="entry name" value="FN3_sf"/>
</dbReference>
<feature type="domain" description="Fibronectin type-III" evidence="3">
    <location>
        <begin position="273"/>
        <end position="366"/>
    </location>
</feature>
<protein>
    <submittedName>
        <fullName evidence="4">Fibronectin type III domain-containing protein</fullName>
    </submittedName>
</protein>
<reference evidence="4" key="1">
    <citation type="submission" date="2020-04" db="EMBL/GenBank/DDBJ databases">
        <authorList>
            <person name="Zhang T."/>
        </authorList>
    </citation>
    <scope>NUCLEOTIDE SEQUENCE</scope>
    <source>
        <strain evidence="4">HKST-UBA15</strain>
    </source>
</reference>
<keyword evidence="1" id="KW-1133">Transmembrane helix</keyword>
<accession>A0A955IDT4</accession>
<evidence type="ECO:0000256" key="1">
    <source>
        <dbReference type="SAM" id="Phobius"/>
    </source>
</evidence>
<keyword evidence="1" id="KW-0472">Membrane</keyword>
<dbReference type="EMBL" id="JAGQLL010000015">
    <property type="protein sequence ID" value="MCA9379843.1"/>
    <property type="molecule type" value="Genomic_DNA"/>
</dbReference>
<comment type="caution">
    <text evidence="4">The sequence shown here is derived from an EMBL/GenBank/DDBJ whole genome shotgun (WGS) entry which is preliminary data.</text>
</comment>
<evidence type="ECO:0000313" key="5">
    <source>
        <dbReference type="Proteomes" id="UP000745577"/>
    </source>
</evidence>
<dbReference type="PROSITE" id="PS50853">
    <property type="entry name" value="FN3"/>
    <property type="match status" value="1"/>
</dbReference>
<evidence type="ECO:0000259" key="3">
    <source>
        <dbReference type="PROSITE" id="PS50853"/>
    </source>
</evidence>
<dbReference type="Proteomes" id="UP000745577">
    <property type="component" value="Unassembled WGS sequence"/>
</dbReference>
<keyword evidence="2" id="KW-0732">Signal</keyword>
<dbReference type="AlphaFoldDB" id="A0A955IDT4"/>
<dbReference type="InterPro" id="IPR013783">
    <property type="entry name" value="Ig-like_fold"/>
</dbReference>
<reference evidence="4" key="2">
    <citation type="journal article" date="2021" name="Microbiome">
        <title>Successional dynamics and alternative stable states in a saline activated sludge microbial community over 9 years.</title>
        <authorList>
            <person name="Wang Y."/>
            <person name="Ye J."/>
            <person name="Ju F."/>
            <person name="Liu L."/>
            <person name="Boyd J.A."/>
            <person name="Deng Y."/>
            <person name="Parks D.H."/>
            <person name="Jiang X."/>
            <person name="Yin X."/>
            <person name="Woodcroft B.J."/>
            <person name="Tyson G.W."/>
            <person name="Hugenholtz P."/>
            <person name="Polz M.F."/>
            <person name="Zhang T."/>
        </authorList>
    </citation>
    <scope>NUCLEOTIDE SEQUENCE</scope>
    <source>
        <strain evidence="4">HKST-UBA15</strain>
    </source>
</reference>
<sequence length="446" mass="49822">MRKLFNALAIVILLSQFNLIANAQEIEPTATPAPEEIVNKEVRSTPADILVSGANKSNQLSGEIIADLTEIPQSAEILDVELTFDQTGTSEGILKLLNKRSFSIIDSISLGREGVKSTTRIDTTVKEWITSPEKNFGLVFQTSELGADNEVNFSNITFKIEYYLPDRTTPEITKLEIKTIDAFTVKVTWETNEPVLVTAKFGKTSNYDKEVTGEVEYKDTGVVLLTGLSENITYHMKFFAKDSSGNTTETGNTIFTTNSGTTSGTTENESVLAPRLLNYELIPDRNHYNVELAWSKSESTNITGYVLFRNIGDGEYSEYSRFDSVVTRYTDTKLESDTTYSYYVIAYSGTVQSSRSPVVQVKVPVSANILGIDSMFERGNSNLAVFFILSGFAILSGVSYFMWKKVKLNMAYNEKINRHSRLHNVLHDPDYYINGYEDSVIEKVSD</sequence>
<name>A0A955IDT4_9BACT</name>
<dbReference type="SUPFAM" id="SSF49265">
    <property type="entry name" value="Fibronectin type III"/>
    <property type="match status" value="1"/>
</dbReference>
<dbReference type="SMART" id="SM00060">
    <property type="entry name" value="FN3"/>
    <property type="match status" value="2"/>
</dbReference>
<proteinExistence type="predicted"/>
<dbReference type="CDD" id="cd00063">
    <property type="entry name" value="FN3"/>
    <property type="match status" value="1"/>
</dbReference>
<feature type="signal peptide" evidence="2">
    <location>
        <begin position="1"/>
        <end position="23"/>
    </location>
</feature>
<feature type="chain" id="PRO_5037280585" evidence="2">
    <location>
        <begin position="24"/>
        <end position="446"/>
    </location>
</feature>
<gene>
    <name evidence="4" type="ORF">KC675_01550</name>
</gene>
<dbReference type="InterPro" id="IPR003961">
    <property type="entry name" value="FN3_dom"/>
</dbReference>
<organism evidence="4 5">
    <name type="scientific">Candidatus Dojkabacteria bacterium</name>
    <dbReference type="NCBI Taxonomy" id="2099670"/>
    <lineage>
        <taxon>Bacteria</taxon>
        <taxon>Candidatus Dojkabacteria</taxon>
    </lineage>
</organism>
<evidence type="ECO:0000256" key="2">
    <source>
        <dbReference type="SAM" id="SignalP"/>
    </source>
</evidence>
<keyword evidence="1" id="KW-0812">Transmembrane</keyword>
<evidence type="ECO:0000313" key="4">
    <source>
        <dbReference type="EMBL" id="MCA9379843.1"/>
    </source>
</evidence>
<feature type="transmembrane region" description="Helical" evidence="1">
    <location>
        <begin position="383"/>
        <end position="403"/>
    </location>
</feature>
<dbReference type="Gene3D" id="2.60.40.10">
    <property type="entry name" value="Immunoglobulins"/>
    <property type="match status" value="1"/>
</dbReference>